<keyword evidence="5" id="KW-1185">Reference proteome</keyword>
<accession>A0A4Y7PR67</accession>
<evidence type="ECO:0000256" key="2">
    <source>
        <dbReference type="SAM" id="MobiDB-lite"/>
    </source>
</evidence>
<sequence>MSVQGEKRGVKRKRGPFKPEDDDLVGKLSNKLHHVFKEVKKASRKAKSFETQKLVKKLKGLRSDGKSDESKSNEAQLEFLKLVDAERIAVVAFRSKLHKDRLLRDNSDIKQAVEKELSTFTAPIPAGATLEAKVESRLLSSKVLAQEISDALLALRSVLSVKEGGDVEDENGVDVAIDSKVSVRTLPEEDPTPLGEGKVKAAVQTKDDNAGIVGDVEIDDPPDADLAGWESGSVHSDAKADIGDVDDGWESGSIDTGNHRQSIRDESDDESVNISQENSDSDPDEPSTYRKIQKGNPSQTSGAPRKSKASESTFLPSLSVGFIKGDSDASDWSDGEGDVADSNAKKNRRGQRARKAIWEKKYGKNANHLKKQREEMEVSGRGFGRGGVRGRGRGRGAGGMGRGAASGRAAFQTQADGHHNWPLDATGRGRGRGIPPPGRFSVPTGSNAIISQTRSQPRSTDEKPLHPSWEAKRRLKEKQSAAIVPPQGTRLKF</sequence>
<dbReference type="Pfam" id="PF09073">
    <property type="entry name" value="BUD22"/>
    <property type="match status" value="1"/>
</dbReference>
<feature type="compositionally biased region" description="Polar residues" evidence="2">
    <location>
        <begin position="443"/>
        <end position="458"/>
    </location>
</feature>
<dbReference type="EMBL" id="ML170215">
    <property type="protein sequence ID" value="TDL17864.1"/>
    <property type="molecule type" value="Genomic_DNA"/>
</dbReference>
<dbReference type="GO" id="GO:0005634">
    <property type="term" value="C:nucleus"/>
    <property type="evidence" value="ECO:0007669"/>
    <property type="project" value="TreeGrafter"/>
</dbReference>
<organism evidence="4 5">
    <name type="scientific">Rickenella mellea</name>
    <dbReference type="NCBI Taxonomy" id="50990"/>
    <lineage>
        <taxon>Eukaryota</taxon>
        <taxon>Fungi</taxon>
        <taxon>Dikarya</taxon>
        <taxon>Basidiomycota</taxon>
        <taxon>Agaricomycotina</taxon>
        <taxon>Agaricomycetes</taxon>
        <taxon>Hymenochaetales</taxon>
        <taxon>Rickenellaceae</taxon>
        <taxon>Rickenella</taxon>
    </lineage>
</organism>
<dbReference type="PANTHER" id="PTHR23325">
    <property type="entry name" value="SERUM RESPONSE FACTOR-BINDING"/>
    <property type="match status" value="1"/>
</dbReference>
<feature type="region of interest" description="Disordered" evidence="2">
    <location>
        <begin position="203"/>
        <end position="493"/>
    </location>
</feature>
<dbReference type="InterPro" id="IPR037393">
    <property type="entry name" value="Bud22/SRFB1"/>
</dbReference>
<feature type="compositionally biased region" description="Gly residues" evidence="2">
    <location>
        <begin position="395"/>
        <end position="404"/>
    </location>
</feature>
<dbReference type="InterPro" id="IPR015158">
    <property type="entry name" value="Bud22_dom"/>
</dbReference>
<dbReference type="OrthoDB" id="3364872at2759"/>
<feature type="compositionally biased region" description="Acidic residues" evidence="2">
    <location>
        <begin position="328"/>
        <end position="339"/>
    </location>
</feature>
<evidence type="ECO:0000313" key="4">
    <source>
        <dbReference type="EMBL" id="TDL17864.1"/>
    </source>
</evidence>
<feature type="region of interest" description="Disordered" evidence="2">
    <location>
        <begin position="1"/>
        <end position="25"/>
    </location>
</feature>
<proteinExistence type="predicted"/>
<keyword evidence="1" id="KW-0175">Coiled coil</keyword>
<evidence type="ECO:0000259" key="3">
    <source>
        <dbReference type="Pfam" id="PF09073"/>
    </source>
</evidence>
<dbReference type="AlphaFoldDB" id="A0A4Y7PR67"/>
<evidence type="ECO:0000313" key="5">
    <source>
        <dbReference type="Proteomes" id="UP000294933"/>
    </source>
</evidence>
<dbReference type="STRING" id="50990.A0A4Y7PR67"/>
<gene>
    <name evidence="4" type="ORF">BD410DRAFT_793899</name>
</gene>
<dbReference type="VEuPathDB" id="FungiDB:BD410DRAFT_793899"/>
<dbReference type="GO" id="GO:0030490">
    <property type="term" value="P:maturation of SSU-rRNA"/>
    <property type="evidence" value="ECO:0007669"/>
    <property type="project" value="TreeGrafter"/>
</dbReference>
<reference evidence="4 5" key="1">
    <citation type="submission" date="2018-06" db="EMBL/GenBank/DDBJ databases">
        <title>A transcriptomic atlas of mushroom development highlights an independent origin of complex multicellularity.</title>
        <authorList>
            <consortium name="DOE Joint Genome Institute"/>
            <person name="Krizsan K."/>
            <person name="Almasi E."/>
            <person name="Merenyi Z."/>
            <person name="Sahu N."/>
            <person name="Viragh M."/>
            <person name="Koszo T."/>
            <person name="Mondo S."/>
            <person name="Kiss B."/>
            <person name="Balint B."/>
            <person name="Kues U."/>
            <person name="Barry K."/>
            <person name="Hegedus J.C."/>
            <person name="Henrissat B."/>
            <person name="Johnson J."/>
            <person name="Lipzen A."/>
            <person name="Ohm R."/>
            <person name="Nagy I."/>
            <person name="Pangilinan J."/>
            <person name="Yan J."/>
            <person name="Xiong Y."/>
            <person name="Grigoriev I.V."/>
            <person name="Hibbett D.S."/>
            <person name="Nagy L.G."/>
        </authorList>
    </citation>
    <scope>NUCLEOTIDE SEQUENCE [LARGE SCALE GENOMIC DNA]</scope>
    <source>
        <strain evidence="4 5">SZMC22713</strain>
    </source>
</reference>
<protein>
    <submittedName>
        <fullName evidence="4">Bud-site selection protein</fullName>
    </submittedName>
</protein>
<dbReference type="PANTHER" id="PTHR23325:SF1">
    <property type="entry name" value="SERUM RESPONSE FACTOR-BINDING PROTEIN 1"/>
    <property type="match status" value="1"/>
</dbReference>
<evidence type="ECO:0000256" key="1">
    <source>
        <dbReference type="ARBA" id="ARBA00023054"/>
    </source>
</evidence>
<dbReference type="Proteomes" id="UP000294933">
    <property type="component" value="Unassembled WGS sequence"/>
</dbReference>
<name>A0A4Y7PR67_9AGAM</name>
<feature type="domain" description="Bud22" evidence="3">
    <location>
        <begin position="32"/>
        <end position="493"/>
    </location>
</feature>
<dbReference type="GO" id="GO:0030686">
    <property type="term" value="C:90S preribosome"/>
    <property type="evidence" value="ECO:0007669"/>
    <property type="project" value="TreeGrafter"/>
</dbReference>
<feature type="compositionally biased region" description="Basic residues" evidence="2">
    <location>
        <begin position="345"/>
        <end position="355"/>
    </location>
</feature>
<feature type="compositionally biased region" description="Basic and acidic residues" evidence="2">
    <location>
        <begin position="459"/>
        <end position="472"/>
    </location>
</feature>